<name>A0A5D2TI31_GOSMU</name>
<dbReference type="EMBL" id="CM017657">
    <property type="protein sequence ID" value="TYI64777.1"/>
    <property type="molecule type" value="Genomic_DNA"/>
</dbReference>
<gene>
    <name evidence="1" type="ORF">E1A91_D09G111700v1</name>
</gene>
<keyword evidence="2" id="KW-1185">Reference proteome</keyword>
<reference evidence="1 2" key="1">
    <citation type="submission" date="2019-07" db="EMBL/GenBank/DDBJ databases">
        <title>WGS assembly of Gossypium mustelinum.</title>
        <authorList>
            <person name="Chen Z.J."/>
            <person name="Sreedasyam A."/>
            <person name="Ando A."/>
            <person name="Song Q."/>
            <person name="De L."/>
            <person name="Hulse-Kemp A."/>
            <person name="Ding M."/>
            <person name="Ye W."/>
            <person name="Kirkbride R."/>
            <person name="Jenkins J."/>
            <person name="Plott C."/>
            <person name="Lovell J."/>
            <person name="Lin Y.-M."/>
            <person name="Vaughn R."/>
            <person name="Liu B."/>
            <person name="Li W."/>
            <person name="Simpson S."/>
            <person name="Scheffler B."/>
            <person name="Saski C."/>
            <person name="Grover C."/>
            <person name="Hu G."/>
            <person name="Conover J."/>
            <person name="Carlson J."/>
            <person name="Shu S."/>
            <person name="Boston L."/>
            <person name="Williams M."/>
            <person name="Peterson D."/>
            <person name="Mcgee K."/>
            <person name="Jones D."/>
            <person name="Wendel J."/>
            <person name="Stelly D."/>
            <person name="Grimwood J."/>
            <person name="Schmutz J."/>
        </authorList>
    </citation>
    <scope>NUCLEOTIDE SEQUENCE [LARGE SCALE GENOMIC DNA]</scope>
    <source>
        <strain evidence="1">1408120.09</strain>
    </source>
</reference>
<proteinExistence type="predicted"/>
<evidence type="ECO:0000313" key="1">
    <source>
        <dbReference type="EMBL" id="TYI64777.1"/>
    </source>
</evidence>
<protein>
    <submittedName>
        <fullName evidence="1">Uncharacterized protein</fullName>
    </submittedName>
</protein>
<organism evidence="1 2">
    <name type="scientific">Gossypium mustelinum</name>
    <name type="common">Cotton</name>
    <name type="synonym">Gossypium caicoense</name>
    <dbReference type="NCBI Taxonomy" id="34275"/>
    <lineage>
        <taxon>Eukaryota</taxon>
        <taxon>Viridiplantae</taxon>
        <taxon>Streptophyta</taxon>
        <taxon>Embryophyta</taxon>
        <taxon>Tracheophyta</taxon>
        <taxon>Spermatophyta</taxon>
        <taxon>Magnoliopsida</taxon>
        <taxon>eudicotyledons</taxon>
        <taxon>Gunneridae</taxon>
        <taxon>Pentapetalae</taxon>
        <taxon>rosids</taxon>
        <taxon>malvids</taxon>
        <taxon>Malvales</taxon>
        <taxon>Malvaceae</taxon>
        <taxon>Malvoideae</taxon>
        <taxon>Gossypium</taxon>
    </lineage>
</organism>
<dbReference type="AlphaFoldDB" id="A0A5D2TI31"/>
<dbReference type="Proteomes" id="UP000323597">
    <property type="component" value="Chromosome D09"/>
</dbReference>
<sequence length="62" mass="6838">MTLHYVGKDESAGYKKNCSTLGGLFSAPEVSVYSCYGCSTTYRCFHCVKRDEKQKTKAKAGC</sequence>
<accession>A0A5D2TI31</accession>
<evidence type="ECO:0000313" key="2">
    <source>
        <dbReference type="Proteomes" id="UP000323597"/>
    </source>
</evidence>